<keyword evidence="3" id="KW-1185">Reference proteome</keyword>
<keyword evidence="2" id="KW-0378">Hydrolase</keyword>
<dbReference type="Proteomes" id="UP001165368">
    <property type="component" value="Unassembled WGS sequence"/>
</dbReference>
<evidence type="ECO:0000313" key="3">
    <source>
        <dbReference type="Proteomes" id="UP001165368"/>
    </source>
</evidence>
<dbReference type="InterPro" id="IPR007404">
    <property type="entry name" value="YdjM-like"/>
</dbReference>
<name>A0ABS9L4K0_9MICC</name>
<sequence>MMGAHHALSGAAAWVALTTQYRIPLDWITVPAGWGEQTLTVGAGLMDVGPVGVLTGALVSAGAALVPDADHHNATIAHSLPPVSKAVCSGIGAVSGGHRKGTHSVLGIFAFIAVAFIAGLWTMEVPTFGTIYPGAGILCVLLVAFAAKALKFIPDRLQKIPWVVGLSVAAFIAAFAPEQQNWFPIAMGVGVIMHIVGDMLTTGGVNLIWPLRFKPPRVLRKVPVVSWIWRPNGYFAMPVLGDAGSVREWLLLVPVSAYVILGMGAATFSIGKVAVLALAAL</sequence>
<evidence type="ECO:0000256" key="1">
    <source>
        <dbReference type="SAM" id="Phobius"/>
    </source>
</evidence>
<dbReference type="Pfam" id="PF04307">
    <property type="entry name" value="YdjM"/>
    <property type="match status" value="1"/>
</dbReference>
<keyword evidence="1" id="KW-0812">Transmembrane</keyword>
<dbReference type="EMBL" id="JAKLTQ010000003">
    <property type="protein sequence ID" value="MCG2621600.1"/>
    <property type="molecule type" value="Genomic_DNA"/>
</dbReference>
<dbReference type="RefSeq" id="WP_237818977.1">
    <property type="nucleotide sequence ID" value="NZ_JAKLTQ010000003.1"/>
</dbReference>
<feature type="transmembrane region" description="Helical" evidence="1">
    <location>
        <begin position="257"/>
        <end position="280"/>
    </location>
</feature>
<comment type="caution">
    <text evidence="2">The sequence shown here is derived from an EMBL/GenBank/DDBJ whole genome shotgun (WGS) entry which is preliminary data.</text>
</comment>
<keyword evidence="1" id="KW-0472">Membrane</keyword>
<feature type="transmembrane region" description="Helical" evidence="1">
    <location>
        <begin position="159"/>
        <end position="176"/>
    </location>
</feature>
<dbReference type="GO" id="GO:0016787">
    <property type="term" value="F:hydrolase activity"/>
    <property type="evidence" value="ECO:0007669"/>
    <property type="project" value="UniProtKB-KW"/>
</dbReference>
<keyword evidence="1" id="KW-1133">Transmembrane helix</keyword>
<accession>A0ABS9L4K0</accession>
<protein>
    <submittedName>
        <fullName evidence="2">Metal-dependent hydrolase</fullName>
    </submittedName>
</protein>
<feature type="transmembrane region" description="Helical" evidence="1">
    <location>
        <begin position="105"/>
        <end position="123"/>
    </location>
</feature>
<gene>
    <name evidence="2" type="ORF">LVY72_06680</name>
</gene>
<organism evidence="2 3">
    <name type="scientific">Arthrobacter hankyongi</name>
    <dbReference type="NCBI Taxonomy" id="2904801"/>
    <lineage>
        <taxon>Bacteria</taxon>
        <taxon>Bacillati</taxon>
        <taxon>Actinomycetota</taxon>
        <taxon>Actinomycetes</taxon>
        <taxon>Micrococcales</taxon>
        <taxon>Micrococcaceae</taxon>
        <taxon>Arthrobacter</taxon>
    </lineage>
</organism>
<proteinExistence type="predicted"/>
<reference evidence="2" key="1">
    <citation type="submission" date="2022-01" db="EMBL/GenBank/DDBJ databases">
        <authorList>
            <person name="Jo J.-H."/>
            <person name="Im W.-T."/>
        </authorList>
    </citation>
    <scope>NUCLEOTIDE SEQUENCE</scope>
    <source>
        <strain evidence="2">I2-34</strain>
    </source>
</reference>
<feature type="transmembrane region" description="Helical" evidence="1">
    <location>
        <begin position="129"/>
        <end position="147"/>
    </location>
</feature>
<evidence type="ECO:0000313" key="2">
    <source>
        <dbReference type="EMBL" id="MCG2621600.1"/>
    </source>
</evidence>
<feature type="transmembrane region" description="Helical" evidence="1">
    <location>
        <begin position="182"/>
        <end position="211"/>
    </location>
</feature>